<keyword evidence="1" id="KW-1133">Transmembrane helix</keyword>
<dbReference type="GeneID" id="25569835"/>
<gene>
    <name evidence="2" type="ORF">AMSG_11920</name>
</gene>
<sequence>MLYKLRAGQAPHASLVKEGDVKDALVRKHALLIKQSVFEQVKLQKVKGNKQTKRVARHDAMVKKTVVDYLEEVVAAFGDSGTRQFGLGVCCVRPIPIGSPPLLFCCQCASTERREGGCFTAKPDPVNKGGAYDDVPGAWEHHLVTPVHNMSQLTTDLLGFAYGPNDDNPGWEPCPYGALALQAGAGAPVFKMYRPPKASQVLVDAHYVLREYFEFLVRNDENDVAFLVLDELERLEGQEWDESCGEPCLPPSAVVLLEQGVVFGCFDPMRTDVEALRMLAFRSAPGVLLYSSAPLVSPRARRCHPSHEEMRAAVCRALEAVDPDEWSEGAVAAAEVLRSSPSVSFAAFAAAAASTLVTVAGLGDAHEAIVSALEDDERLARLVLNAAADTCASEAKAMSRSLGAVVPFVPPMAELEHDALLVNIVPVTCDAAPEWADRYDTFVPDFYHVMRPVQRRAGAALQVLYVDNHRLAVGETLLLRTAIDADERTQYLDALASIPLFRWTRSHSAVGVRPGNDLGDQFFVLFSDSAALLDIATSAARRKFSSALAPTLAREYTMMGRTGALDDAESGKSDKDESMSPIFWWAGSLFVGFVALLAATGLIMAVLNYLAISESRTATGNMINSLADASAANSRALMAARAASSDDMLHHRMLACDGALRGEPAALRVAAMYVYGEADPASHGAGGVPAGIDGDYVSFVTTNANYSRFLGHSTAIYPCHVKVPYDEDEDENSADAVANAARISTDSACALSMDLLAGLAGGGPLAASAVAAPANASRHMAGQTPDRLAEAPLNVTKTQPMAPWGVGIAAAVFVSPHALGDLFSCSPVQWLNQASVARLVLAQIGSLFRAIALGSSHVAEVEIADTVEYHPLFGDVLARVLAPALRLTESFVTLVLDAALRLVPPIVDLLLRATKNHRASLETIAAIDVATAASICWEPVRGTAARLVNGDRPTAMDIFDAPIVGPTIVGALINYFTADSKVPRAHTVLEKSHVTCLYRFLLAMRNADGGKPFGKDLLAHIATTIGCNANAVGWEFVVTLILYVALADDAVEEESLINTLVTEFIPSLSDDLIRSALTVALPKSRPPLPPARELETLASRLAPVHTWLTTG</sequence>
<evidence type="ECO:0000313" key="2">
    <source>
        <dbReference type="EMBL" id="KNC49665.1"/>
    </source>
</evidence>
<dbReference type="RefSeq" id="XP_013757600.1">
    <property type="nucleotide sequence ID" value="XM_013902146.1"/>
</dbReference>
<keyword evidence="1" id="KW-0812">Transmembrane</keyword>
<keyword evidence="3" id="KW-1185">Reference proteome</keyword>
<keyword evidence="1" id="KW-0472">Membrane</keyword>
<accession>A0A0L0DBR1</accession>
<protein>
    <submittedName>
        <fullName evidence="2">Uncharacterized protein</fullName>
    </submittedName>
</protein>
<reference evidence="2 3" key="1">
    <citation type="submission" date="2010-05" db="EMBL/GenBank/DDBJ databases">
        <title>The Genome Sequence of Thecamonas trahens ATCC 50062.</title>
        <authorList>
            <consortium name="The Broad Institute Genome Sequencing Platform"/>
            <person name="Russ C."/>
            <person name="Cuomo C."/>
            <person name="Shea T."/>
            <person name="Young S.K."/>
            <person name="Zeng Q."/>
            <person name="Koehrsen M."/>
            <person name="Haas B."/>
            <person name="Borodovsky M."/>
            <person name="Guigo R."/>
            <person name="Alvarado L."/>
            <person name="Berlin A."/>
            <person name="Bochicchio J."/>
            <person name="Borenstein D."/>
            <person name="Chapman S."/>
            <person name="Chen Z."/>
            <person name="Freedman E."/>
            <person name="Gellesch M."/>
            <person name="Goldberg J."/>
            <person name="Griggs A."/>
            <person name="Gujja S."/>
            <person name="Heilman E."/>
            <person name="Heiman D."/>
            <person name="Hepburn T."/>
            <person name="Howarth C."/>
            <person name="Jen D."/>
            <person name="Larson L."/>
            <person name="Mehta T."/>
            <person name="Park D."/>
            <person name="Pearson M."/>
            <person name="Roberts A."/>
            <person name="Saif S."/>
            <person name="Shenoy N."/>
            <person name="Sisk P."/>
            <person name="Stolte C."/>
            <person name="Sykes S."/>
            <person name="Thomson T."/>
            <person name="Walk T."/>
            <person name="White J."/>
            <person name="Yandava C."/>
            <person name="Burger G."/>
            <person name="Gray M.W."/>
            <person name="Holland P.W.H."/>
            <person name="King N."/>
            <person name="Lang F.B.F."/>
            <person name="Roger A.J."/>
            <person name="Ruiz-Trillo I."/>
            <person name="Lander E."/>
            <person name="Nusbaum C."/>
        </authorList>
    </citation>
    <scope>NUCLEOTIDE SEQUENCE [LARGE SCALE GENOMIC DNA]</scope>
    <source>
        <strain evidence="2 3">ATCC 50062</strain>
    </source>
</reference>
<feature type="transmembrane region" description="Helical" evidence="1">
    <location>
        <begin position="582"/>
        <end position="612"/>
    </location>
</feature>
<dbReference type="AlphaFoldDB" id="A0A0L0DBR1"/>
<proteinExistence type="predicted"/>
<evidence type="ECO:0000313" key="3">
    <source>
        <dbReference type="Proteomes" id="UP000054408"/>
    </source>
</evidence>
<dbReference type="EMBL" id="GL349457">
    <property type="protein sequence ID" value="KNC49665.1"/>
    <property type="molecule type" value="Genomic_DNA"/>
</dbReference>
<organism evidence="2 3">
    <name type="scientific">Thecamonas trahens ATCC 50062</name>
    <dbReference type="NCBI Taxonomy" id="461836"/>
    <lineage>
        <taxon>Eukaryota</taxon>
        <taxon>Apusozoa</taxon>
        <taxon>Apusomonadida</taxon>
        <taxon>Apusomonadidae</taxon>
        <taxon>Thecamonas</taxon>
    </lineage>
</organism>
<name>A0A0L0DBR1_THETB</name>
<dbReference type="Proteomes" id="UP000054408">
    <property type="component" value="Unassembled WGS sequence"/>
</dbReference>
<evidence type="ECO:0000256" key="1">
    <source>
        <dbReference type="SAM" id="Phobius"/>
    </source>
</evidence>